<sequence>MTLVYCRNAVIAIGAAAQAITDHALHVPTTYPALAAHWHTLSADLAEP</sequence>
<name>A0ABZ1NGR7_9NOCA</name>
<accession>A0ABZ1NGR7</accession>
<dbReference type="EMBL" id="CP109527">
    <property type="protein sequence ID" value="WTY39207.1"/>
    <property type="molecule type" value="Genomic_DNA"/>
</dbReference>
<proteinExistence type="predicted"/>
<reference evidence="1 2" key="1">
    <citation type="submission" date="2022-10" db="EMBL/GenBank/DDBJ databases">
        <title>The complete genomes of actinobacterial strains from the NBC collection.</title>
        <authorList>
            <person name="Joergensen T.S."/>
            <person name="Alvarez Arevalo M."/>
            <person name="Sterndorff E.B."/>
            <person name="Faurdal D."/>
            <person name="Vuksanovic O."/>
            <person name="Mourched A.-S."/>
            <person name="Charusanti P."/>
            <person name="Shaw S."/>
            <person name="Blin K."/>
            <person name="Weber T."/>
        </authorList>
    </citation>
    <scope>NUCLEOTIDE SEQUENCE [LARGE SCALE GENOMIC DNA]</scope>
    <source>
        <strain evidence="1 2">NBC_01413</strain>
    </source>
</reference>
<organism evidence="1 2">
    <name type="scientific">Nocardia salmonicida</name>
    <dbReference type="NCBI Taxonomy" id="53431"/>
    <lineage>
        <taxon>Bacteria</taxon>
        <taxon>Bacillati</taxon>
        <taxon>Actinomycetota</taxon>
        <taxon>Actinomycetes</taxon>
        <taxon>Mycobacteriales</taxon>
        <taxon>Nocardiaceae</taxon>
        <taxon>Nocardia</taxon>
    </lineage>
</organism>
<dbReference type="Proteomes" id="UP001621418">
    <property type="component" value="Chromosome"/>
</dbReference>
<keyword evidence="2" id="KW-1185">Reference proteome</keyword>
<evidence type="ECO:0000313" key="1">
    <source>
        <dbReference type="EMBL" id="WTY39207.1"/>
    </source>
</evidence>
<gene>
    <name evidence="1" type="ORF">OG308_15920</name>
</gene>
<evidence type="ECO:0000313" key="2">
    <source>
        <dbReference type="Proteomes" id="UP001621418"/>
    </source>
</evidence>
<protein>
    <submittedName>
        <fullName evidence="1">Uncharacterized protein</fullName>
    </submittedName>
</protein>
<dbReference type="RefSeq" id="WP_405151113.1">
    <property type="nucleotide sequence ID" value="NZ_CP109527.1"/>
</dbReference>